<dbReference type="RefSeq" id="WP_130477432.1">
    <property type="nucleotide sequence ID" value="NZ_SFCC01000011.1"/>
</dbReference>
<reference evidence="2 3" key="1">
    <citation type="submission" date="2019-02" db="EMBL/GenBank/DDBJ databases">
        <title>Draft genome sequence of Amycolatopsis sp. 8-3EHSu isolated from roots of Suaeda maritima.</title>
        <authorList>
            <person name="Duangmal K."/>
            <person name="Chantavorakit T."/>
        </authorList>
    </citation>
    <scope>NUCLEOTIDE SEQUENCE [LARGE SCALE GENOMIC DNA]</scope>
    <source>
        <strain evidence="2 3">8-3EHSu</strain>
    </source>
</reference>
<gene>
    <name evidence="2" type="ORF">EWH70_22335</name>
</gene>
<dbReference type="AlphaFoldDB" id="A0A4Q7J2M4"/>
<keyword evidence="1" id="KW-0472">Membrane</keyword>
<feature type="transmembrane region" description="Helical" evidence="1">
    <location>
        <begin position="99"/>
        <end position="115"/>
    </location>
</feature>
<organism evidence="2 3">
    <name type="scientific">Amycolatopsis suaedae</name>
    <dbReference type="NCBI Taxonomy" id="2510978"/>
    <lineage>
        <taxon>Bacteria</taxon>
        <taxon>Bacillati</taxon>
        <taxon>Actinomycetota</taxon>
        <taxon>Actinomycetes</taxon>
        <taxon>Pseudonocardiales</taxon>
        <taxon>Pseudonocardiaceae</taxon>
        <taxon>Amycolatopsis</taxon>
    </lineage>
</organism>
<protein>
    <recommendedName>
        <fullName evidence="4">Integral membrane protein</fullName>
    </recommendedName>
</protein>
<dbReference type="Proteomes" id="UP000292003">
    <property type="component" value="Unassembled WGS sequence"/>
</dbReference>
<evidence type="ECO:0000256" key="1">
    <source>
        <dbReference type="SAM" id="Phobius"/>
    </source>
</evidence>
<evidence type="ECO:0000313" key="3">
    <source>
        <dbReference type="Proteomes" id="UP000292003"/>
    </source>
</evidence>
<dbReference type="OrthoDB" id="3830423at2"/>
<sequence>MVVVYNALVLLHLLGMAGILAVVVNQALAQHEKGPTVLLACAITQVVTGVALVGIASAKLVPNEVNNVKIGVKLLIALAVLVLAVLYARKNRTPSRHMLGNVAALALINVGIAVFW</sequence>
<evidence type="ECO:0000313" key="2">
    <source>
        <dbReference type="EMBL" id="RZQ61700.1"/>
    </source>
</evidence>
<accession>A0A4Q7J2M4</accession>
<keyword evidence="1" id="KW-0812">Transmembrane</keyword>
<comment type="caution">
    <text evidence="2">The sequence shown here is derived from an EMBL/GenBank/DDBJ whole genome shotgun (WGS) entry which is preliminary data.</text>
</comment>
<feature type="transmembrane region" description="Helical" evidence="1">
    <location>
        <begin position="36"/>
        <end position="58"/>
    </location>
</feature>
<keyword evidence="1" id="KW-1133">Transmembrane helix</keyword>
<feature type="transmembrane region" description="Helical" evidence="1">
    <location>
        <begin position="70"/>
        <end position="87"/>
    </location>
</feature>
<evidence type="ECO:0008006" key="4">
    <source>
        <dbReference type="Google" id="ProtNLM"/>
    </source>
</evidence>
<dbReference type="EMBL" id="SFCC01000011">
    <property type="protein sequence ID" value="RZQ61700.1"/>
    <property type="molecule type" value="Genomic_DNA"/>
</dbReference>
<feature type="transmembrane region" description="Helical" evidence="1">
    <location>
        <begin position="6"/>
        <end position="24"/>
    </location>
</feature>
<name>A0A4Q7J2M4_9PSEU</name>
<keyword evidence="3" id="KW-1185">Reference proteome</keyword>
<proteinExistence type="predicted"/>